<feature type="compositionally biased region" description="Low complexity" evidence="1">
    <location>
        <begin position="260"/>
        <end position="276"/>
    </location>
</feature>
<evidence type="ECO:0000256" key="1">
    <source>
        <dbReference type="SAM" id="MobiDB-lite"/>
    </source>
</evidence>
<evidence type="ECO:0008006" key="4">
    <source>
        <dbReference type="Google" id="ProtNLM"/>
    </source>
</evidence>
<feature type="compositionally biased region" description="Basic and acidic residues" evidence="1">
    <location>
        <begin position="246"/>
        <end position="256"/>
    </location>
</feature>
<dbReference type="RefSeq" id="WP_378374770.1">
    <property type="nucleotide sequence ID" value="NZ_JBHMAS010000025.1"/>
</dbReference>
<accession>A0ABV5XG55</accession>
<keyword evidence="3" id="KW-1185">Reference proteome</keyword>
<evidence type="ECO:0000313" key="3">
    <source>
        <dbReference type="Proteomes" id="UP001589587"/>
    </source>
</evidence>
<name>A0ABV5XG55_9NOCA</name>
<feature type="region of interest" description="Disordered" evidence="1">
    <location>
        <begin position="319"/>
        <end position="346"/>
    </location>
</feature>
<organism evidence="2 3">
    <name type="scientific">Rhodococcus baikonurensis</name>
    <dbReference type="NCBI Taxonomy" id="172041"/>
    <lineage>
        <taxon>Bacteria</taxon>
        <taxon>Bacillati</taxon>
        <taxon>Actinomycetota</taxon>
        <taxon>Actinomycetes</taxon>
        <taxon>Mycobacteriales</taxon>
        <taxon>Nocardiaceae</taxon>
        <taxon>Rhodococcus</taxon>
        <taxon>Rhodococcus erythropolis group</taxon>
    </lineage>
</organism>
<dbReference type="Proteomes" id="UP001589587">
    <property type="component" value="Unassembled WGS sequence"/>
</dbReference>
<comment type="caution">
    <text evidence="2">The sequence shown here is derived from an EMBL/GenBank/DDBJ whole genome shotgun (WGS) entry which is preliminary data.</text>
</comment>
<feature type="region of interest" description="Disordered" evidence="1">
    <location>
        <begin position="1"/>
        <end position="25"/>
    </location>
</feature>
<dbReference type="EMBL" id="JBHMAS010000025">
    <property type="protein sequence ID" value="MFB9780662.1"/>
    <property type="molecule type" value="Genomic_DNA"/>
</dbReference>
<reference evidence="2 3" key="1">
    <citation type="submission" date="2024-09" db="EMBL/GenBank/DDBJ databases">
        <authorList>
            <person name="Sun Q."/>
            <person name="Mori K."/>
        </authorList>
    </citation>
    <scope>NUCLEOTIDE SEQUENCE [LARGE SCALE GENOMIC DNA]</scope>
    <source>
        <strain evidence="2 3">JCM 11411</strain>
    </source>
</reference>
<feature type="compositionally biased region" description="Low complexity" evidence="1">
    <location>
        <begin position="10"/>
        <end position="25"/>
    </location>
</feature>
<protein>
    <recommendedName>
        <fullName evidence="4">Repeat domain-containing protein</fullName>
    </recommendedName>
</protein>
<evidence type="ECO:0000313" key="2">
    <source>
        <dbReference type="EMBL" id="MFB9780662.1"/>
    </source>
</evidence>
<feature type="region of interest" description="Disordered" evidence="1">
    <location>
        <begin position="246"/>
        <end position="281"/>
    </location>
</feature>
<sequence>MSADDPNAGESTSSADAENASNASTAVDPCSVASVPGQMCRTVASAPIEHADFTNQIAVSINTSPTIEVRVATKAGDIATHQVYPTSTSGGGGLGPTGDFPSKQDHFLTSVSDVTGDGVPEIIVQTGQFADHSEYQVLRLGEDGTLAVVNAPTYNKWTTGNDVWTTYNTTDPDIGFFRCPKPGQPGVTTNPLQSINVNDDGRGTRVDYLHDHKSGAWTQVAQEPITMQMGVSTEPFRAFDCTDVATRTDRTPEDKNTPFTPETATSTVAAPSTSEAQTSTVAEPCTFDPYRGRATTISFDSGHLDCADAQRIAHEYQTSDIPPGGNAAHRDNGEWHCSSPTAGENERTGRIMSCSASGEASPSWHFYVVVEPR</sequence>
<proteinExistence type="predicted"/>
<gene>
    <name evidence="2" type="ORF">ACFFQ6_13265</name>
</gene>